<dbReference type="InterPro" id="IPR020843">
    <property type="entry name" value="ER"/>
</dbReference>
<gene>
    <name evidence="2" type="ORF">BO71DRAFT_398930</name>
</gene>
<dbReference type="Gene3D" id="3.90.180.10">
    <property type="entry name" value="Medium-chain alcohol dehydrogenases, catalytic domain"/>
    <property type="match status" value="1"/>
</dbReference>
<dbReference type="InterPro" id="IPR036291">
    <property type="entry name" value="NAD(P)-bd_dom_sf"/>
</dbReference>
<dbReference type="STRING" id="1448320.A0A319DAA6"/>
<organism evidence="2 3">
    <name type="scientific">Aspergillus ellipticus CBS 707.79</name>
    <dbReference type="NCBI Taxonomy" id="1448320"/>
    <lineage>
        <taxon>Eukaryota</taxon>
        <taxon>Fungi</taxon>
        <taxon>Dikarya</taxon>
        <taxon>Ascomycota</taxon>
        <taxon>Pezizomycotina</taxon>
        <taxon>Eurotiomycetes</taxon>
        <taxon>Eurotiomycetidae</taxon>
        <taxon>Eurotiales</taxon>
        <taxon>Aspergillaceae</taxon>
        <taxon>Aspergillus</taxon>
        <taxon>Aspergillus subgen. Circumdati</taxon>
    </lineage>
</organism>
<dbReference type="EMBL" id="KZ825873">
    <property type="protein sequence ID" value="PYH94335.1"/>
    <property type="molecule type" value="Genomic_DNA"/>
</dbReference>
<dbReference type="VEuPathDB" id="FungiDB:BO71DRAFT_398930"/>
<dbReference type="SUPFAM" id="SSF50129">
    <property type="entry name" value="GroES-like"/>
    <property type="match status" value="1"/>
</dbReference>
<dbReference type="GO" id="GO:0016491">
    <property type="term" value="F:oxidoreductase activity"/>
    <property type="evidence" value="ECO:0007669"/>
    <property type="project" value="InterPro"/>
</dbReference>
<dbReference type="CDD" id="cd08276">
    <property type="entry name" value="MDR7"/>
    <property type="match status" value="1"/>
</dbReference>
<evidence type="ECO:0000259" key="1">
    <source>
        <dbReference type="SMART" id="SM00829"/>
    </source>
</evidence>
<protein>
    <submittedName>
        <fullName evidence="2">Alcohol dehydrogenase</fullName>
    </submittedName>
</protein>
<sequence>MANQWILIGQEGFETSLEYQQDIKIPSPHDLRPNEVLVKLYAASLNYRDLLMADPTVCPQTKLPNTRNVVAHHSQKFNGAITPPLVPGCDGSGIVEAVGASVQDFCPGDRVVTHVAPALAESRGDEAPVSIEDTRASLGQEIDGTLRSHGVFSEKALVHAPKSLDWIPAATLTCNWTTVWNGLFGLKGREVGPGSWVLVQGTGGVSIAAIQLSVAAGATVVATTSTEEKADRLKALGATHVVNYRTNPEDWGQEVRGFTPDERGFDFIIDIGGNQTLPQSLAAVRVDGIVVLVGMVGEDAEPVPMFQAFMHSCIVRGILAGSRSQLREVVRFIDEKGVVPAVDDVVFGLEEVKSAYRRLRERKHFSKVVIRIQE</sequence>
<dbReference type="InterPro" id="IPR011032">
    <property type="entry name" value="GroES-like_sf"/>
</dbReference>
<dbReference type="AlphaFoldDB" id="A0A319DAA6"/>
<feature type="domain" description="Enoyl reductase (ER)" evidence="1">
    <location>
        <begin position="12"/>
        <end position="370"/>
    </location>
</feature>
<dbReference type="Gene3D" id="3.40.50.720">
    <property type="entry name" value="NAD(P)-binding Rossmann-like Domain"/>
    <property type="match status" value="1"/>
</dbReference>
<evidence type="ECO:0000313" key="3">
    <source>
        <dbReference type="Proteomes" id="UP000247810"/>
    </source>
</evidence>
<proteinExistence type="predicted"/>
<dbReference type="PANTHER" id="PTHR45033">
    <property type="match status" value="1"/>
</dbReference>
<dbReference type="OrthoDB" id="9930022at2759"/>
<reference evidence="2 3" key="1">
    <citation type="submission" date="2018-02" db="EMBL/GenBank/DDBJ databases">
        <title>The genomes of Aspergillus section Nigri reveals drivers in fungal speciation.</title>
        <authorList>
            <consortium name="DOE Joint Genome Institute"/>
            <person name="Vesth T.C."/>
            <person name="Nybo J."/>
            <person name="Theobald S."/>
            <person name="Brandl J."/>
            <person name="Frisvad J.C."/>
            <person name="Nielsen K.F."/>
            <person name="Lyhne E.K."/>
            <person name="Kogle M.E."/>
            <person name="Kuo A."/>
            <person name="Riley R."/>
            <person name="Clum A."/>
            <person name="Nolan M."/>
            <person name="Lipzen A."/>
            <person name="Salamov A."/>
            <person name="Henrissat B."/>
            <person name="Wiebenga A."/>
            <person name="De vries R.P."/>
            <person name="Grigoriev I.V."/>
            <person name="Mortensen U.H."/>
            <person name="Andersen M.R."/>
            <person name="Baker S.E."/>
        </authorList>
    </citation>
    <scope>NUCLEOTIDE SEQUENCE [LARGE SCALE GENOMIC DNA]</scope>
    <source>
        <strain evidence="2 3">CBS 707.79</strain>
    </source>
</reference>
<dbReference type="Proteomes" id="UP000247810">
    <property type="component" value="Unassembled WGS sequence"/>
</dbReference>
<dbReference type="InterPro" id="IPR013149">
    <property type="entry name" value="ADH-like_C"/>
</dbReference>
<dbReference type="InterPro" id="IPR052711">
    <property type="entry name" value="Zinc_ADH-like"/>
</dbReference>
<dbReference type="Pfam" id="PF00107">
    <property type="entry name" value="ADH_zinc_N"/>
    <property type="match status" value="1"/>
</dbReference>
<keyword evidence="3" id="KW-1185">Reference proteome</keyword>
<accession>A0A319DAA6</accession>
<evidence type="ECO:0000313" key="2">
    <source>
        <dbReference type="EMBL" id="PYH94335.1"/>
    </source>
</evidence>
<dbReference type="Pfam" id="PF08240">
    <property type="entry name" value="ADH_N"/>
    <property type="match status" value="1"/>
</dbReference>
<dbReference type="PANTHER" id="PTHR45033:SF2">
    <property type="entry name" value="ZINC-TYPE ALCOHOL DEHYDROGENASE-LIKE PROTEIN C1773.06C"/>
    <property type="match status" value="1"/>
</dbReference>
<dbReference type="InterPro" id="IPR013154">
    <property type="entry name" value="ADH-like_N"/>
</dbReference>
<dbReference type="SMART" id="SM00829">
    <property type="entry name" value="PKS_ER"/>
    <property type="match status" value="1"/>
</dbReference>
<name>A0A319DAA6_9EURO</name>
<dbReference type="SUPFAM" id="SSF51735">
    <property type="entry name" value="NAD(P)-binding Rossmann-fold domains"/>
    <property type="match status" value="1"/>
</dbReference>